<protein>
    <submittedName>
        <fullName evidence="1">Winged helix-turn-helix domain-containing protein</fullName>
    </submittedName>
</protein>
<dbReference type="EMBL" id="CP036200">
    <property type="protein sequence ID" value="QBF82865.1"/>
    <property type="molecule type" value="Genomic_DNA"/>
</dbReference>
<dbReference type="KEGG" id="smai:EXU30_09275"/>
<dbReference type="Proteomes" id="UP000291106">
    <property type="component" value="Chromosome"/>
</dbReference>
<dbReference type="Pfam" id="PF06224">
    <property type="entry name" value="AlkZ-like"/>
    <property type="match status" value="1"/>
</dbReference>
<dbReference type="InterPro" id="IPR009351">
    <property type="entry name" value="AlkZ-like"/>
</dbReference>
<accession>A0A411PH49</accession>
<sequence length="379" mass="43385">MLKLPIQQAKNLALTAQGLTSPLVGESSSFDASLAVLQHLGYAQIDSISVVQRAHHHVMWSRNSDYLPHHLDELVARKQAFEYWSHAAAYIPMRDFRFTLPRKAAFKSGVLRHWYKPDHQLMRYVLDRIAAEGPLMAKDFSGSSTKTQGWGSKPAKQALECLYMQGDLMIPRRQGFQKVYDLTHRVIPEEVDTTLPSDQEYGRFLVLGFLRAHGIGRATQMAYLLKAVRPLIEISLKQLLDSGEILPVQINDQTYFTTPAAIQAASQPLGNRAIILSPFDNLIIQRDRMRFLFDFDYQLECYLPEAKRKFGYFCLPVLWQGELVAKLDCKVNKQQKILQVNKLFLEPSLSCHDDFMASLEHQLAQFARFNQCERVGTPW</sequence>
<dbReference type="PANTHER" id="PTHR30528">
    <property type="entry name" value="CYTOPLASMIC PROTEIN"/>
    <property type="match status" value="1"/>
</dbReference>
<proteinExistence type="predicted"/>
<name>A0A411PH49_9GAMM</name>
<gene>
    <name evidence="1" type="ORF">EXU30_09275</name>
</gene>
<evidence type="ECO:0000313" key="2">
    <source>
        <dbReference type="Proteomes" id="UP000291106"/>
    </source>
</evidence>
<evidence type="ECO:0000313" key="1">
    <source>
        <dbReference type="EMBL" id="QBF82865.1"/>
    </source>
</evidence>
<reference evidence="1 2" key="1">
    <citation type="submission" date="2019-02" db="EMBL/GenBank/DDBJ databases">
        <title>Shewanella sp. D4-2 isolated from Dokdo Island.</title>
        <authorList>
            <person name="Baek K."/>
        </authorList>
    </citation>
    <scope>NUCLEOTIDE SEQUENCE [LARGE SCALE GENOMIC DNA]</scope>
    <source>
        <strain evidence="1 2">D4-2</strain>
    </source>
</reference>
<keyword evidence="2" id="KW-1185">Reference proteome</keyword>
<dbReference type="OrthoDB" id="9787207at2"/>
<dbReference type="AlphaFoldDB" id="A0A411PH49"/>
<dbReference type="PANTHER" id="PTHR30528:SF0">
    <property type="entry name" value="CYTOPLASMIC PROTEIN"/>
    <property type="match status" value="1"/>
</dbReference>
<dbReference type="RefSeq" id="WP_130599419.1">
    <property type="nucleotide sequence ID" value="NZ_CP036200.1"/>
</dbReference>
<organism evidence="1 2">
    <name type="scientific">Shewanella maritima</name>
    <dbReference type="NCBI Taxonomy" id="2520507"/>
    <lineage>
        <taxon>Bacteria</taxon>
        <taxon>Pseudomonadati</taxon>
        <taxon>Pseudomonadota</taxon>
        <taxon>Gammaproteobacteria</taxon>
        <taxon>Alteromonadales</taxon>
        <taxon>Shewanellaceae</taxon>
        <taxon>Shewanella</taxon>
    </lineage>
</organism>